<dbReference type="AlphaFoldDB" id="A0A1X7U7U2"/>
<dbReference type="InterPro" id="IPR036116">
    <property type="entry name" value="FN3_sf"/>
</dbReference>
<dbReference type="SUPFAM" id="SSF49265">
    <property type="entry name" value="Fibronectin type III"/>
    <property type="match status" value="2"/>
</dbReference>
<protein>
    <recommendedName>
        <fullName evidence="3">Fibronectin type-III domain-containing protein</fullName>
    </recommendedName>
</protein>
<keyword evidence="1" id="KW-0812">Transmembrane</keyword>
<sequence length="725" mass="80744">MCHYVNRKLICPYRYEYTKSLFVLYTGVIVCAVFSSIQLCGVIMASALLLGLILCAGLTSGDVTHFQCTNGSVCAGGRVECNCTTSTGAIDWTISYRVLGSSNQSWTTSTFMFNKGSNTNNDTEYEYNFTYDEINNSSKLNFYLNASENIFIVCKNGNVSDNESTIIRDSGYYAKAPTNLTTTFNANGVTLQWEDTGNNCTSTVYQVTVNGTSNSVLTSYNNSKTTLLIHSSELNTTETYTYTVRGWNGQQSNISKPFTLAPHEVMNITINTTNTTDPCKNSCCANVTLNIILESLDPYVKHPSQYHNISYNSNTGNIPVTYEVTGYDETKWTGSGLKYNETYCFTVTPMNNFSTGMPISNDTTTQYSCEPTGNSGDNGDDKPEFMLLNTVALLLGVELILLYSGLGDCAITNFQCTDGPVCAGDRIECSCTTDTGTLEWFVKYSPVESLMWNQIPQVSFHAMNTEDKEFYGYNFTFNTTYTGLNTSILTFNLNHSQSVLIECANGQETDKMNTTVTDLGYYAKAPTNLTTTFNASRITLEWEDTGNNCTSTEYQVTVISCSCTSTSVLTYSTNDTALHINSRDLLDNITYTYTVRGWNEQQSNNSKPFTLSNDAITFQCESPQNNNDLAFNVTITANSTTDDCSDSCCTNITISIRLVLNTSDPQYANLSYNISYDSITGIEESMVKSEGEWNKFIQLPRNETHYFDSRQAKMFLYWEFCRSMF</sequence>
<organism evidence="2">
    <name type="scientific">Amphimedon queenslandica</name>
    <name type="common">Sponge</name>
    <dbReference type="NCBI Taxonomy" id="400682"/>
    <lineage>
        <taxon>Eukaryota</taxon>
        <taxon>Metazoa</taxon>
        <taxon>Porifera</taxon>
        <taxon>Demospongiae</taxon>
        <taxon>Heteroscleromorpha</taxon>
        <taxon>Haplosclerida</taxon>
        <taxon>Niphatidae</taxon>
        <taxon>Amphimedon</taxon>
    </lineage>
</organism>
<keyword evidence="1" id="KW-0472">Membrane</keyword>
<evidence type="ECO:0008006" key="3">
    <source>
        <dbReference type="Google" id="ProtNLM"/>
    </source>
</evidence>
<dbReference type="InParanoid" id="A0A1X7U7U2"/>
<name>A0A1X7U7U2_AMPQE</name>
<reference evidence="2" key="1">
    <citation type="submission" date="2017-05" db="UniProtKB">
        <authorList>
            <consortium name="EnsemblMetazoa"/>
        </authorList>
    </citation>
    <scope>IDENTIFICATION</scope>
</reference>
<feature type="transmembrane region" description="Helical" evidence="1">
    <location>
        <begin position="21"/>
        <end position="54"/>
    </location>
</feature>
<evidence type="ECO:0000256" key="1">
    <source>
        <dbReference type="SAM" id="Phobius"/>
    </source>
</evidence>
<dbReference type="Gene3D" id="2.60.40.10">
    <property type="entry name" value="Immunoglobulins"/>
    <property type="match status" value="2"/>
</dbReference>
<dbReference type="InterPro" id="IPR013783">
    <property type="entry name" value="Ig-like_fold"/>
</dbReference>
<evidence type="ECO:0000313" key="2">
    <source>
        <dbReference type="EnsemblMetazoa" id="Aqu2.1.23723_001"/>
    </source>
</evidence>
<keyword evidence="1" id="KW-1133">Transmembrane helix</keyword>
<dbReference type="EnsemblMetazoa" id="Aqu2.1.23723_001">
    <property type="protein sequence ID" value="Aqu2.1.23723_001"/>
    <property type="gene ID" value="Aqu2.1.23723"/>
</dbReference>
<proteinExistence type="predicted"/>
<accession>A0A1X7U7U2</accession>